<protein>
    <submittedName>
        <fullName evidence="2">Uncharacterized protein</fullName>
    </submittedName>
</protein>
<dbReference type="EMBL" id="LBYI01000059">
    <property type="protein sequence ID" value="KKR47656.1"/>
    <property type="molecule type" value="Genomic_DNA"/>
</dbReference>
<sequence length="238" mass="27877">MAEKTQEDGKPEQSSGEELENRAKELGTLTKSQGMGQRFGYQRPIDKNIRYDGFYPGKGFILGDEVINDEREYYKLLELIVPVYGRDPICDSKQTQRQLLLINKYKPPVRKWRTEAGGLFRKRYEEHEEPITFHGKHGEEDWIQFTYFMYIQHHRPGTTIELNVAVPPDLAKQIESAIQDHPYFPDRYFKALFPGMFGEDKRISVTRHPATELLVVDRRENPQNTAGELRQYPQPIPY</sequence>
<evidence type="ECO:0000313" key="3">
    <source>
        <dbReference type="Proteomes" id="UP000034531"/>
    </source>
</evidence>
<dbReference type="Proteomes" id="UP000034531">
    <property type="component" value="Unassembled WGS sequence"/>
</dbReference>
<feature type="region of interest" description="Disordered" evidence="1">
    <location>
        <begin position="219"/>
        <end position="238"/>
    </location>
</feature>
<organism evidence="2 3">
    <name type="scientific">Candidatus Curtissbacteria bacterium GW2011_GWA1_40_16</name>
    <dbReference type="NCBI Taxonomy" id="1618405"/>
    <lineage>
        <taxon>Bacteria</taxon>
        <taxon>Candidatus Curtissiibacteriota</taxon>
    </lineage>
</organism>
<name>A0A0G0RCS2_9BACT</name>
<dbReference type="AlphaFoldDB" id="A0A0G0RCS2"/>
<gene>
    <name evidence="2" type="ORF">UT84_C0059G0002</name>
</gene>
<evidence type="ECO:0000313" key="2">
    <source>
        <dbReference type="EMBL" id="KKR47656.1"/>
    </source>
</evidence>
<proteinExistence type="predicted"/>
<comment type="caution">
    <text evidence="2">The sequence shown here is derived from an EMBL/GenBank/DDBJ whole genome shotgun (WGS) entry which is preliminary data.</text>
</comment>
<accession>A0A0G0RCS2</accession>
<reference evidence="2 3" key="1">
    <citation type="journal article" date="2015" name="Nature">
        <title>rRNA introns, odd ribosomes, and small enigmatic genomes across a large radiation of phyla.</title>
        <authorList>
            <person name="Brown C.T."/>
            <person name="Hug L.A."/>
            <person name="Thomas B.C."/>
            <person name="Sharon I."/>
            <person name="Castelle C.J."/>
            <person name="Singh A."/>
            <person name="Wilkins M.J."/>
            <person name="Williams K.H."/>
            <person name="Banfield J.F."/>
        </authorList>
    </citation>
    <scope>NUCLEOTIDE SEQUENCE [LARGE SCALE GENOMIC DNA]</scope>
</reference>
<feature type="region of interest" description="Disordered" evidence="1">
    <location>
        <begin position="1"/>
        <end position="33"/>
    </location>
</feature>
<evidence type="ECO:0000256" key="1">
    <source>
        <dbReference type="SAM" id="MobiDB-lite"/>
    </source>
</evidence>
<feature type="compositionally biased region" description="Basic and acidic residues" evidence="1">
    <location>
        <begin position="1"/>
        <end position="11"/>
    </location>
</feature>